<reference evidence="1" key="1">
    <citation type="submission" date="2021-02" db="EMBL/GenBank/DDBJ databases">
        <authorList>
            <person name="Dougan E. K."/>
            <person name="Rhodes N."/>
            <person name="Thang M."/>
            <person name="Chan C."/>
        </authorList>
    </citation>
    <scope>NUCLEOTIDE SEQUENCE</scope>
</reference>
<organism evidence="1 2">
    <name type="scientific">Symbiodinium necroappetens</name>
    <dbReference type="NCBI Taxonomy" id="1628268"/>
    <lineage>
        <taxon>Eukaryota</taxon>
        <taxon>Sar</taxon>
        <taxon>Alveolata</taxon>
        <taxon>Dinophyceae</taxon>
        <taxon>Suessiales</taxon>
        <taxon>Symbiodiniaceae</taxon>
        <taxon>Symbiodinium</taxon>
    </lineage>
</organism>
<accession>A0A813BQZ8</accession>
<evidence type="ECO:0000313" key="1">
    <source>
        <dbReference type="EMBL" id="CAE7921886.1"/>
    </source>
</evidence>
<dbReference type="Proteomes" id="UP000601435">
    <property type="component" value="Unassembled WGS sequence"/>
</dbReference>
<sequence>EELEIKAFIHEYNRTEGAKHRIMAYWTRPGFGLLEATEENTQVAYCASKKVDVTSNFLPIKQLALDLLHGFDENDAFAKFQVSKELFSSQRGGLS</sequence>
<comment type="caution">
    <text evidence="1">The sequence shown here is derived from an EMBL/GenBank/DDBJ whole genome shotgun (WGS) entry which is preliminary data.</text>
</comment>
<dbReference type="AlphaFoldDB" id="A0A813BQZ8"/>
<dbReference type="EMBL" id="CAJNJA010078208">
    <property type="protein sequence ID" value="CAE7921886.1"/>
    <property type="molecule type" value="Genomic_DNA"/>
</dbReference>
<protein>
    <submittedName>
        <fullName evidence="1">Uncharacterized protein</fullName>
    </submittedName>
</protein>
<dbReference type="OrthoDB" id="420457at2759"/>
<name>A0A813BQZ8_9DINO</name>
<evidence type="ECO:0000313" key="2">
    <source>
        <dbReference type="Proteomes" id="UP000601435"/>
    </source>
</evidence>
<keyword evidence="2" id="KW-1185">Reference proteome</keyword>
<feature type="non-terminal residue" evidence="1">
    <location>
        <position position="1"/>
    </location>
</feature>
<gene>
    <name evidence="1" type="ORF">SNEC2469_LOCUS31810</name>
</gene>
<feature type="non-terminal residue" evidence="1">
    <location>
        <position position="95"/>
    </location>
</feature>
<proteinExistence type="predicted"/>